<evidence type="ECO:0000256" key="2">
    <source>
        <dbReference type="ARBA" id="ARBA00023002"/>
    </source>
</evidence>
<feature type="region of interest" description="Disordered" evidence="4">
    <location>
        <begin position="1629"/>
        <end position="1683"/>
    </location>
</feature>
<dbReference type="OrthoDB" id="1274115at2759"/>
<feature type="compositionally biased region" description="Basic and acidic residues" evidence="4">
    <location>
        <begin position="859"/>
        <end position="881"/>
    </location>
</feature>
<feature type="region of interest" description="Disordered" evidence="4">
    <location>
        <begin position="2798"/>
        <end position="2854"/>
    </location>
</feature>
<keyword evidence="6" id="KW-1185">Reference proteome</keyword>
<dbReference type="Gene3D" id="3.40.50.720">
    <property type="entry name" value="NAD(P)-binding Rossmann-like Domain"/>
    <property type="match status" value="2"/>
</dbReference>
<feature type="region of interest" description="Disordered" evidence="4">
    <location>
        <begin position="1137"/>
        <end position="1185"/>
    </location>
</feature>
<dbReference type="InterPro" id="IPR002347">
    <property type="entry name" value="SDR_fam"/>
</dbReference>
<feature type="region of interest" description="Disordered" evidence="4">
    <location>
        <begin position="1240"/>
        <end position="1320"/>
    </location>
</feature>
<dbReference type="EMBL" id="LSRX01000812">
    <property type="protein sequence ID" value="OLP88489.1"/>
    <property type="molecule type" value="Genomic_DNA"/>
</dbReference>
<dbReference type="PANTHER" id="PTHR24321:SF8">
    <property type="entry name" value="ESTRADIOL 17-BETA-DEHYDROGENASE 8-RELATED"/>
    <property type="match status" value="1"/>
</dbReference>
<gene>
    <name evidence="5" type="primary">fabG</name>
    <name evidence="5" type="ORF">AK812_SmicGene30182</name>
</gene>
<feature type="region of interest" description="Disordered" evidence="4">
    <location>
        <begin position="253"/>
        <end position="299"/>
    </location>
</feature>
<feature type="region of interest" description="Disordered" evidence="4">
    <location>
        <begin position="843"/>
        <end position="898"/>
    </location>
</feature>
<feature type="compositionally biased region" description="Polar residues" evidence="4">
    <location>
        <begin position="1293"/>
        <end position="1309"/>
    </location>
</feature>
<organism evidence="5 6">
    <name type="scientific">Symbiodinium microadriaticum</name>
    <name type="common">Dinoflagellate</name>
    <name type="synonym">Zooxanthella microadriatica</name>
    <dbReference type="NCBI Taxonomy" id="2951"/>
    <lineage>
        <taxon>Eukaryota</taxon>
        <taxon>Sar</taxon>
        <taxon>Alveolata</taxon>
        <taxon>Dinophyceae</taxon>
        <taxon>Suessiales</taxon>
        <taxon>Symbiodiniaceae</taxon>
        <taxon>Symbiodinium</taxon>
    </lineage>
</organism>
<feature type="compositionally biased region" description="Polar residues" evidence="4">
    <location>
        <begin position="2804"/>
        <end position="2814"/>
    </location>
</feature>
<feature type="compositionally biased region" description="Basic and acidic residues" evidence="4">
    <location>
        <begin position="1653"/>
        <end position="1664"/>
    </location>
</feature>
<dbReference type="Pfam" id="PF00106">
    <property type="entry name" value="adh_short"/>
    <property type="match status" value="1"/>
</dbReference>
<feature type="coiled-coil region" evidence="3">
    <location>
        <begin position="1056"/>
        <end position="1083"/>
    </location>
</feature>
<comment type="similarity">
    <text evidence="1">Belongs to the short-chain dehydrogenases/reductases (SDR) family.</text>
</comment>
<evidence type="ECO:0000256" key="1">
    <source>
        <dbReference type="ARBA" id="ARBA00006484"/>
    </source>
</evidence>
<proteinExistence type="inferred from homology"/>
<feature type="coiled-coil region" evidence="3">
    <location>
        <begin position="333"/>
        <end position="360"/>
    </location>
</feature>
<name>A0A1Q9CZZ1_SYMMI</name>
<protein>
    <submittedName>
        <fullName evidence="5">3-oxoacyl-[acyl-carrier-protein] reductase FabG</fullName>
    </submittedName>
</protein>
<dbReference type="InterPro" id="IPR036291">
    <property type="entry name" value="NAD(P)-bd_dom_sf"/>
</dbReference>
<evidence type="ECO:0000256" key="3">
    <source>
        <dbReference type="SAM" id="Coils"/>
    </source>
</evidence>
<keyword evidence="2" id="KW-0560">Oxidoreductase</keyword>
<sequence>MDVIGHHWRSLEESMPLMGLVEQESQDGVYMAWLLLVSFLPNGRVTRQQPDATASGERTPWPSGLDEELNAKVSGIPHRQHVEAILFGQPACRCPAGEARRTDVVVHHLLAAPCASVPRRFEGQVCVVTGAAQGIGSAVAARLAAEGARAVWILDKADGSAAAKQLEKAAPSGVKIGAIQLDLAEVAVDIPQDLLQGTVGDFCRLLAERSGSHQPAVYVPPGFAVPPNEPLSILRQDDEVWVYPAEALSLRALADTPSPQGSKPRRRAAHPPAGYQASAVSVPKRKASAPAQGEPVAGVRRVVTPAKPAGEPAAPAKAAANSAPASDSAAERLADLEALLASQAKRIAELEAQNAALQRQLRTSRPSTSGPSGNWSAVDAATLKKGNVVTYSLDLIDAWGGGVQRTAPKVSVVTKVVHRQGITSYALRCESGGVDFVEEKQVQEAIAEVLRQSGTVDVLVQAAGITGKTNVKSHEALLAAPWSSAMVLIECQECGTTWPQEEGTNCPNCGTLATQIRDEASDEEDYAGKTEGAMKFERRFTEGNMRKKAEDQEKIDRQRAAVAQAEEDPKLRLRRLREFTSSELPLTRGAKMQFIFLQMLQLSGPILGISAAALLHAGKILWFHYLDLLCQYEASIPAGQKRQLLPAKPGTWRRTPVPQMDAATLLALLWMALSNCLYPILFSDLAYFIRHGFLRKLGKHIEEMLTPTQRCSSWYRTLPSFPPWPPEIAEAAEQLTSLGLRCIWPTVNQLLPRCGEKVLASASWQGHQGLRRDLLSTASKMTSDLPHGAPMIAEVALCVAENLHRKPSPLRLADSRGSRPEVAAFLFSLAALVKMTRRVSRNERVPLPETRRCRKRRPKTDAEHGAGRGEQTDTAKPDITKSSHKGGMPVAENAREAEPDIELELSTEWRNVQNLNIQQQLRRRVPTTSLQRLAVHHSRPGYLELLRMGGKKWGQGAYQPSSASAPWRSSPNAKWGYWPGAWSPRRTPTEELRYDQMEVKEFATPDTKETEGTPQFHQALQRTLTTAKKLDNKLRKIGVEKEKRQRQWAKFEETVKRSFLRQKKQFEADIARLDTEAQETLDAGHTASAQVKALAIHGSAPQPAEAMDVDAAWDAMWTRVEEPPSGATFLQEAMEAAEKGLSRSTGQNNPVVAGPRPPPPPPPPTFGDYRSHSVPVHGGDPMPVDVSGQNPTEEELRILQKYWGSSVAPKHLPRPPIVAQVGPPQMVDCSGQLIADSSLRGKGYAGTSPGHAAHRAEPYPSTSPLPAPVPKPDEVKQDNMTNNAGEPLPNQHHGVSTENSDQSRPSNLASGHGISGASLSDKLEHKRDQLRGSATQPFRGLCGDKGTGPIEVALESPEPCFYLKVQTGKEAYLRVLPSRLAATFASAKVEDTGLMQFFSKSSTVGSYFCDCQVIDLFEDQCQDRDDTAAPECAGNGELLGTSRVHGKMITTVSLVLCYEVGDLEFELVGHDSLSVAKGMELLSFLSLLTDDAWRNFLPGETITVKRRGDAQCSRSMDLTFQPFVSFLMEDIRIPTLILILVILQPLVMMMLVPGTMLPETAFFLHYAKGIVNAKILDEPKDLSFLPEDCRCWRIYIKDVAADTDFLTVRAGQVLVAALAPAVEHFAAAPSPVDAQTEGRSTSEAQGGSSGPDFESRSPGQRDDAGDGASDDGGLLAQDGGTGHDTEQTVEQVYALCSFLLLGQNYIAEHIEIRLPVGIDVGDAINRVSAARAPSDTTRLPGVHNVHPQPNGTHALCVTTPAWDSPGAVVAIDSRDINGRLFAIHLVGSIDRLGLLNVAQIPHDGVVDVYIGSQPWPLVDGPSVNLLTGELVLFVRPQAPYHSIASLQDMLASDRGWDPAFDPSQHIYGGYTAHTWLMSDFANGFFVLQPERRHQARQDIASFLEVSSRELAFQDDIAIGPFVTLLEQSVAQPTSEAFFLARSLLETLWEHFVGRTTPSTTGLPTPLQLSAALPRQVEYDVSCVSLRNPLSFEQVAEFLACAWDLPHDIPPCLELHKATRQAFDQHISFVDGCNTGISSISVYTDGSYNGQVSYWAFAAVAHCSHGAFLFAWAKGRVRLVGQEWFIGAPDHSALSAERSAVFWATAWLFGVNRQIACTIHCDCLVAAYQANGKFGDASASNFATTCRSLVQARYRFTFQSKTSEFFTGRVGDLVWEQAMQPEAAPILQGIFDSAPAVPWAIDGTFANTPEEANARWLRHFSAAEQGGPISPEVLIAKCYARQKAADLDAVDICGCDLPSQYDLETAFRFSQPGSKSRFSLKEAVRAYQEGQLARGKSTAVVFLDLKEAFHKVARPLVHGGDMSDSHLAKVMQALELSPDHMDLLRSYVRSGSLLVDAGASPWAAMVVREFQEDSWLTVGAGLAQVESGTRPGDSLADIVFSFLFGAVLHRIRDAMLDAGYDVKLPWSAEWYRCLNPAGPPDELVAPIDVSWMDDLALLLAADDPATLIESVRGKAQPQLTELWQAEAQHYHGLLFRSLLARGQYQDVAPGRGSRGFKDGRDVQMPAVTACGPHAQWSGEGFIPEPDRPDPGVLDGLAELFGQPSRFSDIDSLFAAVRRVFLGVCLQRSRLRATAVEWQRQLAEELSQDEEVSIQWASWHMRIASWLVSIDFATWLVPDSHTEEPTFATYRDCALMLPWLSFDPDALPICCEVLDLGLRVIGADNRLFGQRLKPQVVYLSHAQCIQSPGLLDFGLWTSEQPPRVIGFCLLGLLSSLAAPTPLRLAAVKNAAPVSSRHGGIEIISNFQGKLGRYREHAAAAQRDKEDQALPGVRRLRRPRVIDENDSISSDTETELQQPLVVKEEAKEESADEEVRPKPGARARGTRRSQAEAARARRRRLWRVGRVLSHRRPMPIGRKCTPIGTAFRRRRKENRSISTRREILLARYLAEKKSQIKVPQEPRPHEDWEEDRLMREKLQRTPLVLCCRHVAHCLAGEPSPESGASGATPPKRQRDAFESLVRLLVRTARALADAVEKVEQRYHRRQNSMVHLSAVPGQPLPCSDDDDDAPRIRVVHHFTRLNRHIVELADFQRVYDVNVKAIFLCAKAVLPSMLKSGYGRIVNIASISGKDGNAGMLAYSSSKAAVINLTKVMGKEYANLGKDITINCIAPAVVQTAMVDAMPPEQVKYMTDKIPMGRTGKLDEVAATILFAASQECSFTTGFCFDASGGRTVY</sequence>
<feature type="compositionally biased region" description="Polar residues" evidence="4">
    <location>
        <begin position="1637"/>
        <end position="1646"/>
    </location>
</feature>
<feature type="compositionally biased region" description="Pro residues" evidence="4">
    <location>
        <begin position="1261"/>
        <end position="1270"/>
    </location>
</feature>
<reference evidence="5 6" key="1">
    <citation type="submission" date="2016-02" db="EMBL/GenBank/DDBJ databases">
        <title>Genome analysis of coral dinoflagellate symbionts highlights evolutionary adaptations to a symbiotic lifestyle.</title>
        <authorList>
            <person name="Aranda M."/>
            <person name="Li Y."/>
            <person name="Liew Y.J."/>
            <person name="Baumgarten S."/>
            <person name="Simakov O."/>
            <person name="Wilson M."/>
            <person name="Piel J."/>
            <person name="Ashoor H."/>
            <person name="Bougouffa S."/>
            <person name="Bajic V.B."/>
            <person name="Ryu T."/>
            <person name="Ravasi T."/>
            <person name="Bayer T."/>
            <person name="Micklem G."/>
            <person name="Kim H."/>
            <person name="Bhak J."/>
            <person name="Lajeunesse T.C."/>
            <person name="Voolstra C.R."/>
        </authorList>
    </citation>
    <scope>NUCLEOTIDE SEQUENCE [LARGE SCALE GENOMIC DNA]</scope>
    <source>
        <strain evidence="5 6">CCMP2467</strain>
    </source>
</reference>
<dbReference type="GO" id="GO:0016491">
    <property type="term" value="F:oxidoreductase activity"/>
    <property type="evidence" value="ECO:0007669"/>
    <property type="project" value="UniProtKB-KW"/>
</dbReference>
<keyword evidence="3" id="KW-0175">Coiled coil</keyword>
<feature type="compositionally biased region" description="Pro residues" evidence="4">
    <location>
        <begin position="1155"/>
        <end position="1165"/>
    </location>
</feature>
<evidence type="ECO:0000313" key="5">
    <source>
        <dbReference type="EMBL" id="OLP88489.1"/>
    </source>
</evidence>
<dbReference type="InterPro" id="IPR020904">
    <property type="entry name" value="Sc_DH/Rdtase_CS"/>
</dbReference>
<comment type="caution">
    <text evidence="5">The sequence shown here is derived from an EMBL/GenBank/DDBJ whole genome shotgun (WGS) entry which is preliminary data.</text>
</comment>
<evidence type="ECO:0000313" key="6">
    <source>
        <dbReference type="Proteomes" id="UP000186817"/>
    </source>
</evidence>
<evidence type="ECO:0000256" key="4">
    <source>
        <dbReference type="SAM" id="MobiDB-lite"/>
    </source>
</evidence>
<feature type="compositionally biased region" description="Basic and acidic residues" evidence="4">
    <location>
        <begin position="2819"/>
        <end position="2834"/>
    </location>
</feature>
<dbReference type="Proteomes" id="UP000186817">
    <property type="component" value="Unassembled WGS sequence"/>
</dbReference>
<dbReference type="SUPFAM" id="SSF51735">
    <property type="entry name" value="NAD(P)-binding Rossmann-fold domains"/>
    <property type="match status" value="2"/>
</dbReference>
<dbReference type="Pfam" id="PF13561">
    <property type="entry name" value="adh_short_C2"/>
    <property type="match status" value="1"/>
</dbReference>
<dbReference type="PROSITE" id="PS00061">
    <property type="entry name" value="ADH_SHORT"/>
    <property type="match status" value="1"/>
</dbReference>
<accession>A0A1Q9CZZ1</accession>
<dbReference type="PANTHER" id="PTHR24321">
    <property type="entry name" value="DEHYDROGENASES, SHORT CHAIN"/>
    <property type="match status" value="1"/>
</dbReference>